<keyword evidence="10 12" id="KW-1133">Transmembrane helix</keyword>
<dbReference type="InterPro" id="IPR036097">
    <property type="entry name" value="HisK_dim/P_sf"/>
</dbReference>
<feature type="transmembrane region" description="Helical" evidence="12">
    <location>
        <begin position="42"/>
        <end position="61"/>
    </location>
</feature>
<dbReference type="Proteomes" id="UP000663992">
    <property type="component" value="Unassembled WGS sequence"/>
</dbReference>
<keyword evidence="15" id="KW-1185">Reference proteome</keyword>
<gene>
    <name evidence="14" type="ORF">J0A65_22795</name>
</gene>
<dbReference type="Pfam" id="PF02518">
    <property type="entry name" value="HATPase_c"/>
    <property type="match status" value="1"/>
</dbReference>
<keyword evidence="6 12" id="KW-0812">Transmembrane</keyword>
<dbReference type="InterPro" id="IPR050428">
    <property type="entry name" value="TCS_sensor_his_kinase"/>
</dbReference>
<comment type="catalytic activity">
    <reaction evidence="1">
        <text>ATP + protein L-histidine = ADP + protein N-phospho-L-histidine.</text>
        <dbReference type="EC" id="2.7.13.3"/>
    </reaction>
</comment>
<keyword evidence="5" id="KW-0808">Transferase</keyword>
<comment type="subcellular location">
    <subcellularLocation>
        <location evidence="2">Membrane</location>
        <topology evidence="2">Multi-pass membrane protein</topology>
    </subcellularLocation>
</comment>
<evidence type="ECO:0000256" key="11">
    <source>
        <dbReference type="ARBA" id="ARBA00023012"/>
    </source>
</evidence>
<dbReference type="Gene3D" id="1.10.287.130">
    <property type="match status" value="1"/>
</dbReference>
<dbReference type="GO" id="GO:0016301">
    <property type="term" value="F:kinase activity"/>
    <property type="evidence" value="ECO:0007669"/>
    <property type="project" value="UniProtKB-KW"/>
</dbReference>
<evidence type="ECO:0000313" key="15">
    <source>
        <dbReference type="Proteomes" id="UP000663992"/>
    </source>
</evidence>
<keyword evidence="7" id="KW-0547">Nucleotide-binding</keyword>
<dbReference type="SUPFAM" id="SSF55874">
    <property type="entry name" value="ATPase domain of HSP90 chaperone/DNA topoisomerase II/histidine kinase"/>
    <property type="match status" value="1"/>
</dbReference>
<keyword evidence="8 14" id="KW-0418">Kinase</keyword>
<dbReference type="Gene3D" id="3.30.565.10">
    <property type="entry name" value="Histidine kinase-like ATPase, C-terminal domain"/>
    <property type="match status" value="1"/>
</dbReference>
<protein>
    <recommendedName>
        <fullName evidence="3">histidine kinase</fullName>
        <ecNumber evidence="3">2.7.13.3</ecNumber>
    </recommendedName>
</protein>
<dbReference type="InterPro" id="IPR003594">
    <property type="entry name" value="HATPase_dom"/>
</dbReference>
<dbReference type="InterPro" id="IPR005467">
    <property type="entry name" value="His_kinase_dom"/>
</dbReference>
<comment type="caution">
    <text evidence="14">The sequence shown here is derived from an EMBL/GenBank/DDBJ whole genome shotgun (WGS) entry which is preliminary data.</text>
</comment>
<evidence type="ECO:0000256" key="5">
    <source>
        <dbReference type="ARBA" id="ARBA00022679"/>
    </source>
</evidence>
<evidence type="ECO:0000256" key="3">
    <source>
        <dbReference type="ARBA" id="ARBA00012438"/>
    </source>
</evidence>
<organism evidence="14 15">
    <name type="scientific">Bowmanella yangjiangensis</name>
    <dbReference type="NCBI Taxonomy" id="2811230"/>
    <lineage>
        <taxon>Bacteria</taxon>
        <taxon>Pseudomonadati</taxon>
        <taxon>Pseudomonadota</taxon>
        <taxon>Gammaproteobacteria</taxon>
        <taxon>Alteromonadales</taxon>
        <taxon>Alteromonadaceae</taxon>
        <taxon>Bowmanella</taxon>
    </lineage>
</organism>
<evidence type="ECO:0000256" key="10">
    <source>
        <dbReference type="ARBA" id="ARBA00022989"/>
    </source>
</evidence>
<dbReference type="RefSeq" id="WP_206596592.1">
    <property type="nucleotide sequence ID" value="NZ_JAFKCS010000151.1"/>
</dbReference>
<sequence length="440" mass="47701">MSIRRGLMYRLGGSFLVLWLVSAAWMFSDLQKNIDRTLDERLAASAKLVVSMLGASSLSAVDDGMRSSGLLPDEDVNLTAGMACQVSSLKGEILVRSHNSPSERIGRMGEGYHTQVADGVEWRTFTLEADGVRISTADRIEQRARLKYAILEAAAVPVLVALIGGLVVLWICVGKGLGPLARMSRALLSRNAEHLDPLNVDELPVELRPLAASQNELLLRLSRAIERERRFTGDAAHELRSPLTAIKTHIQVARLTDGDVSRVALGKAEKGADRLHCILEQLLLLARVEGRLSFDDGVQAFPSEIIMQALEDSERSNIVKIKLHQDADRYPLAVPSALATAALRNLIDNALRHTAPGTEVGLSVSVEGSMVLFCVQDKGGGIPELQLNDVTRRFWHQGRAGGTGLGLAIVEAIVARFNGELKLRNSAEGLEAVMSLPLVP</sequence>
<dbReference type="CDD" id="cd00082">
    <property type="entry name" value="HisKA"/>
    <property type="match status" value="1"/>
</dbReference>
<evidence type="ECO:0000256" key="12">
    <source>
        <dbReference type="SAM" id="Phobius"/>
    </source>
</evidence>
<accession>A0ABS3D010</accession>
<evidence type="ECO:0000256" key="2">
    <source>
        <dbReference type="ARBA" id="ARBA00004141"/>
    </source>
</evidence>
<evidence type="ECO:0000256" key="9">
    <source>
        <dbReference type="ARBA" id="ARBA00022840"/>
    </source>
</evidence>
<dbReference type="SMART" id="SM00387">
    <property type="entry name" value="HATPase_c"/>
    <property type="match status" value="1"/>
</dbReference>
<evidence type="ECO:0000256" key="7">
    <source>
        <dbReference type="ARBA" id="ARBA00022741"/>
    </source>
</evidence>
<dbReference type="Pfam" id="PF00512">
    <property type="entry name" value="HisKA"/>
    <property type="match status" value="1"/>
</dbReference>
<name>A0ABS3D010_9ALTE</name>
<dbReference type="SMART" id="SM00388">
    <property type="entry name" value="HisKA"/>
    <property type="match status" value="1"/>
</dbReference>
<evidence type="ECO:0000256" key="6">
    <source>
        <dbReference type="ARBA" id="ARBA00022692"/>
    </source>
</evidence>
<evidence type="ECO:0000313" key="14">
    <source>
        <dbReference type="EMBL" id="MBN7822709.1"/>
    </source>
</evidence>
<dbReference type="EC" id="2.7.13.3" evidence="3"/>
<dbReference type="SUPFAM" id="SSF47384">
    <property type="entry name" value="Homodimeric domain of signal transducing histidine kinase"/>
    <property type="match status" value="1"/>
</dbReference>
<keyword evidence="9" id="KW-0067">ATP-binding</keyword>
<keyword evidence="11" id="KW-0902">Two-component regulatory system</keyword>
<feature type="transmembrane region" description="Helical" evidence="12">
    <location>
        <begin position="149"/>
        <end position="171"/>
    </location>
</feature>
<proteinExistence type="predicted"/>
<dbReference type="PANTHER" id="PTHR45436">
    <property type="entry name" value="SENSOR HISTIDINE KINASE YKOH"/>
    <property type="match status" value="1"/>
</dbReference>
<evidence type="ECO:0000256" key="1">
    <source>
        <dbReference type="ARBA" id="ARBA00000085"/>
    </source>
</evidence>
<evidence type="ECO:0000259" key="13">
    <source>
        <dbReference type="PROSITE" id="PS50109"/>
    </source>
</evidence>
<evidence type="ECO:0000256" key="8">
    <source>
        <dbReference type="ARBA" id="ARBA00022777"/>
    </source>
</evidence>
<dbReference type="CDD" id="cd00075">
    <property type="entry name" value="HATPase"/>
    <property type="match status" value="1"/>
</dbReference>
<dbReference type="InterPro" id="IPR003661">
    <property type="entry name" value="HisK_dim/P_dom"/>
</dbReference>
<keyword evidence="12" id="KW-0472">Membrane</keyword>
<dbReference type="EMBL" id="JAFKCS010000151">
    <property type="protein sequence ID" value="MBN7822709.1"/>
    <property type="molecule type" value="Genomic_DNA"/>
</dbReference>
<dbReference type="PROSITE" id="PS50109">
    <property type="entry name" value="HIS_KIN"/>
    <property type="match status" value="1"/>
</dbReference>
<feature type="domain" description="Histidine kinase" evidence="13">
    <location>
        <begin position="234"/>
        <end position="440"/>
    </location>
</feature>
<reference evidence="14 15" key="1">
    <citation type="submission" date="2021-03" db="EMBL/GenBank/DDBJ databases">
        <title>novel species isolated from a fishpond in China.</title>
        <authorList>
            <person name="Lu H."/>
            <person name="Cai Z."/>
        </authorList>
    </citation>
    <scope>NUCLEOTIDE SEQUENCE [LARGE SCALE GENOMIC DNA]</scope>
    <source>
        <strain evidence="14 15">Y57</strain>
    </source>
</reference>
<dbReference type="InterPro" id="IPR036890">
    <property type="entry name" value="HATPase_C_sf"/>
</dbReference>
<keyword evidence="4" id="KW-0597">Phosphoprotein</keyword>
<evidence type="ECO:0000256" key="4">
    <source>
        <dbReference type="ARBA" id="ARBA00022553"/>
    </source>
</evidence>
<feature type="transmembrane region" description="Helical" evidence="12">
    <location>
        <begin position="7"/>
        <end position="27"/>
    </location>
</feature>
<dbReference type="PANTHER" id="PTHR45436:SF14">
    <property type="entry name" value="SENSOR PROTEIN QSEC"/>
    <property type="match status" value="1"/>
</dbReference>